<comment type="similarity">
    <text evidence="1">Belongs to the DltD family.</text>
</comment>
<evidence type="ECO:0000313" key="4">
    <source>
        <dbReference type="Proteomes" id="UP000004846"/>
    </source>
</evidence>
<dbReference type="InterPro" id="IPR006998">
    <property type="entry name" value="DltD"/>
</dbReference>
<evidence type="ECO:0000313" key="3">
    <source>
        <dbReference type="EMBL" id="EFM83005.1"/>
    </source>
</evidence>
<sequence>MSRKKRLIRILGPVLCSAVLVAVFFFAPFRINLTSEKTLKEASTSMAPNVLKGNVIKNKAVASGKYVPFFGSSELSRFSAFHPSVLSEKYQRNYRPFLLGEAGTQSLTQAMVIHSMGDAIANKKAVFILSPQWFVKKGVPNDSFGAHYSQLQTYQWLANLTELTSGDQYLAQRLTKFPVVQKDKVLMETLANLQAGQLPQRSQRDYFIMNLRFLNREDELFSQIGMVSREPIVEKDMKQLPATYNFNELDQLAGKIAAKAINNNKFEISNGFYRQRIKPVLPKLAHSQKKWDYRFSPEYGDFQAALEQLAEKNVDVLFVIPPVNKRWSDYTGLSQDMLQQVARKLKYQLQEQGFTNIADFSTCSNERYFMADTIHLGWRGWLAVDRQVDEFMKQPASKKLAYQIDDRFYQTDWQQQNPLVLPQF</sequence>
<dbReference type="UniPathway" id="UPA00556"/>
<dbReference type="GO" id="GO:0070395">
    <property type="term" value="P:lipoteichoic acid biosynthetic process"/>
    <property type="evidence" value="ECO:0007669"/>
    <property type="project" value="UniProtKB-UniRule"/>
</dbReference>
<dbReference type="GO" id="GO:0005886">
    <property type="term" value="C:plasma membrane"/>
    <property type="evidence" value="ECO:0007669"/>
    <property type="project" value="UniProtKB-UniRule"/>
</dbReference>
<dbReference type="InterPro" id="IPR023896">
    <property type="entry name" value="LTA_DltD"/>
</dbReference>
<name>A0A125W6M5_ENTFL</name>
<dbReference type="EMBL" id="AEBR01000039">
    <property type="protein sequence ID" value="EFM83005.1"/>
    <property type="molecule type" value="Genomic_DNA"/>
</dbReference>
<feature type="transmembrane region" description="Helical" evidence="2">
    <location>
        <begin position="7"/>
        <end position="29"/>
    </location>
</feature>
<comment type="pathway">
    <text evidence="1">Cell wall biogenesis; lipoteichoic acid biosynthesis.</text>
</comment>
<dbReference type="PANTHER" id="PTHR40039">
    <property type="entry name" value="PROTEIN DLTD"/>
    <property type="match status" value="1"/>
</dbReference>
<dbReference type="HOGENOM" id="CLU_050505_0_0_9"/>
<keyword evidence="2" id="KW-0812">Transmembrane</keyword>
<proteinExistence type="inferred from homology"/>
<dbReference type="Pfam" id="PF04914">
    <property type="entry name" value="DltD"/>
    <property type="match status" value="1"/>
</dbReference>
<comment type="caution">
    <text evidence="3">The sequence shown here is derived from an EMBL/GenBank/DDBJ whole genome shotgun (WGS) entry which is preliminary data.</text>
</comment>
<dbReference type="PANTHER" id="PTHR40039:SF1">
    <property type="entry name" value="PROTEIN DLTD"/>
    <property type="match status" value="1"/>
</dbReference>
<evidence type="ECO:0000256" key="2">
    <source>
        <dbReference type="SAM" id="Phobius"/>
    </source>
</evidence>
<evidence type="ECO:0000256" key="1">
    <source>
        <dbReference type="PIRNR" id="PIRNR021438"/>
    </source>
</evidence>
<gene>
    <name evidence="3" type="ORF">HMPREF9498_01355</name>
</gene>
<dbReference type="Proteomes" id="UP000004846">
    <property type="component" value="Unassembled WGS sequence"/>
</dbReference>
<dbReference type="AlphaFoldDB" id="A0A125W6M5"/>
<organism evidence="3 4">
    <name type="scientific">Enterococcus faecalis TX4248</name>
    <dbReference type="NCBI Taxonomy" id="749495"/>
    <lineage>
        <taxon>Bacteria</taxon>
        <taxon>Bacillati</taxon>
        <taxon>Bacillota</taxon>
        <taxon>Bacilli</taxon>
        <taxon>Lactobacillales</taxon>
        <taxon>Enterococcaceae</taxon>
        <taxon>Enterococcus</taxon>
    </lineage>
</organism>
<accession>A0A125W6M5</accession>
<reference evidence="3 4" key="1">
    <citation type="submission" date="2010-07" db="EMBL/GenBank/DDBJ databases">
        <authorList>
            <person name="Sid Ahmed O."/>
        </authorList>
    </citation>
    <scope>NUCLEOTIDE SEQUENCE [LARGE SCALE GENOMIC DNA]</scope>
    <source>
        <strain evidence="3 4">TX4248</strain>
    </source>
</reference>
<dbReference type="NCBIfam" id="TIGR04092">
    <property type="entry name" value="LTA_DltD"/>
    <property type="match status" value="1"/>
</dbReference>
<dbReference type="PIRSF" id="PIRSF021438">
    <property type="entry name" value="DltD"/>
    <property type="match status" value="1"/>
</dbReference>
<protein>
    <recommendedName>
        <fullName evidence="1">Protein DltD</fullName>
    </recommendedName>
</protein>
<dbReference type="SUPFAM" id="SSF52266">
    <property type="entry name" value="SGNH hydrolase"/>
    <property type="match status" value="1"/>
</dbReference>
<dbReference type="GeneID" id="60894731"/>
<keyword evidence="1" id="KW-1003">Cell membrane</keyword>
<keyword evidence="2" id="KW-1133">Transmembrane helix</keyword>
<keyword evidence="1 2" id="KW-0472">Membrane</keyword>
<dbReference type="RefSeq" id="WP_002356390.1">
    <property type="nucleotide sequence ID" value="NZ_GL454440.1"/>
</dbReference>